<dbReference type="NCBIfam" id="NF038151">
    <property type="entry name" value="lanthi_synth_III"/>
    <property type="match status" value="1"/>
</dbReference>
<dbReference type="Gene3D" id="1.50.10.10">
    <property type="match status" value="1"/>
</dbReference>
<dbReference type="InterPro" id="IPR058053">
    <property type="entry name" value="RamC_C"/>
</dbReference>
<keyword evidence="2" id="KW-0418">Kinase</keyword>
<sequence>MRDERWVNRFLFAWDDTLFYDPLDVYYRPRPDHFLSDLDEETRSRFVRSGIWWSYRHNPALPTQGWKIHVSASRHDVREVVGTVIGYLTEQGVDFKVALDLNVFEMLNSKGMARGSSGKLITIYPNDDDEFRRCLADLARLLADAEGAYVLSDMRYRDCKALYFRYGQLLDTHTVDAMGRRVPYIMGPDGPVPDDRKPAFSQPWWLPWPLDDWKPAEEADDEELLGGRFRVVEAIQFSSSGGVYRAEDTAHGDRPVVIKEARPHTHINLREGHDAVDINAREWTFLNRLADVGSFPAPVARFRHWEHHFLAEEFVEGSDIRAILFEHNPLVKPRFDAAGSRDFLRVFLTVFRGLASAIQAAHERHVILGDLTATNLLIDRDTFKVTVIDLESCRLTESTDEDQHLQQSIELYTPGFSHSRRFGGASSTEGDLYSVAAIMAYFIFPIAAMSFLREDVFDLYRIYTDNLGWPEEIHKLIVDLAEAKTSLSEVLDQLGNEAELVERVELPTRPPVVEQRLGLAEVEAGVGAFIEATADLDRRTLFPVDPFAHLTNPLSLGFGATGVLWALDRSGLSIRAQWRTWLDERVRDIEVDEYPNGLMSGLAGIAWALDDIGAASTARELLAQANRRVTASEDYTFYYGLAGLGMTNLRFYLRGHAEGDLAAARRCAQLLRDSAHRDGEHVYWLNEFATDGPLTGLGFGQAGVALFLLRMYQITRDESYLRLGRRALDWEMANAVAWDGDSVTFEHNRTLLPYVEVGSAGVAQVLLRYGDLAAARPVLRSLDIDYAAMPGYAFGMSGIVDALLDAAEILGDRSYRQVALRQLDYVRKVFLFEPAQRFGVPRRGDTTPLAMPGEGLLRCACDLMTGSAGVLRVLHRVNHGGTTDFLLDEVPR</sequence>
<dbReference type="EMBL" id="BOPC01000087">
    <property type="protein sequence ID" value="GIJ29890.1"/>
    <property type="molecule type" value="Genomic_DNA"/>
</dbReference>
<evidence type="ECO:0000259" key="1">
    <source>
        <dbReference type="PROSITE" id="PS50011"/>
    </source>
</evidence>
<dbReference type="SMART" id="SM01260">
    <property type="entry name" value="LANC_like"/>
    <property type="match status" value="1"/>
</dbReference>
<dbReference type="InterPro" id="IPR012341">
    <property type="entry name" value="6hp_glycosidase-like_sf"/>
</dbReference>
<dbReference type="InterPro" id="IPR057929">
    <property type="entry name" value="RamC_N"/>
</dbReference>
<dbReference type="PROSITE" id="PS50011">
    <property type="entry name" value="PROTEIN_KINASE_DOM"/>
    <property type="match status" value="1"/>
</dbReference>
<dbReference type="InterPro" id="IPR000719">
    <property type="entry name" value="Prot_kinase_dom"/>
</dbReference>
<dbReference type="Pfam" id="PF25816">
    <property type="entry name" value="RamC_N"/>
    <property type="match status" value="1"/>
</dbReference>
<dbReference type="SMART" id="SM00220">
    <property type="entry name" value="S_TKc"/>
    <property type="match status" value="1"/>
</dbReference>
<dbReference type="SUPFAM" id="SSF158745">
    <property type="entry name" value="LanC-like"/>
    <property type="match status" value="1"/>
</dbReference>
<dbReference type="InterPro" id="IPR053524">
    <property type="entry name" value="Aerial_hyphae_peptide-synth"/>
</dbReference>
<feature type="domain" description="Protein kinase" evidence="1">
    <location>
        <begin position="229"/>
        <end position="500"/>
    </location>
</feature>
<dbReference type="InterPro" id="IPR007822">
    <property type="entry name" value="LANC-like"/>
</dbReference>
<gene>
    <name evidence="2" type="ORF">Vqi01_50520</name>
</gene>
<name>A0ABQ4JGY4_9ACTN</name>
<accession>A0ABQ4JGY4</accession>
<dbReference type="Gene3D" id="3.30.200.20">
    <property type="entry name" value="Phosphorylase Kinase, domain 1"/>
    <property type="match status" value="1"/>
</dbReference>
<comment type="caution">
    <text evidence="2">The sequence shown here is derived from an EMBL/GenBank/DDBJ whole genome shotgun (WGS) entry which is preliminary data.</text>
</comment>
<reference evidence="2 3" key="1">
    <citation type="submission" date="2021-01" db="EMBL/GenBank/DDBJ databases">
        <title>Whole genome shotgun sequence of Verrucosispora qiuiae NBRC 106684.</title>
        <authorList>
            <person name="Komaki H."/>
            <person name="Tamura T."/>
        </authorList>
    </citation>
    <scope>NUCLEOTIDE SEQUENCE [LARGE SCALE GENOMIC DNA]</scope>
    <source>
        <strain evidence="2 3">NBRC 106684</strain>
    </source>
</reference>
<dbReference type="Gene3D" id="1.10.510.10">
    <property type="entry name" value="Transferase(Phosphotransferase) domain 1"/>
    <property type="match status" value="1"/>
</dbReference>
<organism evidence="2 3">
    <name type="scientific">Micromonospora qiuiae</name>
    <dbReference type="NCBI Taxonomy" id="502268"/>
    <lineage>
        <taxon>Bacteria</taxon>
        <taxon>Bacillati</taxon>
        <taxon>Actinomycetota</taxon>
        <taxon>Actinomycetes</taxon>
        <taxon>Micromonosporales</taxon>
        <taxon>Micromonosporaceae</taxon>
        <taxon>Micromonospora</taxon>
    </lineage>
</organism>
<dbReference type="Proteomes" id="UP000653076">
    <property type="component" value="Unassembled WGS sequence"/>
</dbReference>
<proteinExistence type="predicted"/>
<dbReference type="SUPFAM" id="SSF56112">
    <property type="entry name" value="Protein kinase-like (PK-like)"/>
    <property type="match status" value="1"/>
</dbReference>
<dbReference type="GO" id="GO:0004674">
    <property type="term" value="F:protein serine/threonine kinase activity"/>
    <property type="evidence" value="ECO:0007669"/>
    <property type="project" value="UniProtKB-KW"/>
</dbReference>
<dbReference type="RefSeq" id="WP_204037333.1">
    <property type="nucleotide sequence ID" value="NZ_BOPC01000087.1"/>
</dbReference>
<evidence type="ECO:0000313" key="2">
    <source>
        <dbReference type="EMBL" id="GIJ29890.1"/>
    </source>
</evidence>
<keyword evidence="2" id="KW-0808">Transferase</keyword>
<keyword evidence="2" id="KW-0723">Serine/threonine-protein kinase</keyword>
<dbReference type="CDD" id="cd04791">
    <property type="entry name" value="LanC_SerThrkinase"/>
    <property type="match status" value="1"/>
</dbReference>
<evidence type="ECO:0000313" key="3">
    <source>
        <dbReference type="Proteomes" id="UP000653076"/>
    </source>
</evidence>
<keyword evidence="3" id="KW-1185">Reference proteome</keyword>
<dbReference type="Pfam" id="PF05147">
    <property type="entry name" value="LANC_like"/>
    <property type="match status" value="1"/>
</dbReference>
<protein>
    <submittedName>
        <fullName evidence="2">Serine/threonine protein kinase</fullName>
    </submittedName>
</protein>
<dbReference type="InterPro" id="IPR011009">
    <property type="entry name" value="Kinase-like_dom_sf"/>
</dbReference>